<dbReference type="Gene3D" id="6.10.250.1830">
    <property type="match status" value="1"/>
</dbReference>
<dbReference type="GeneID" id="28721813"/>
<dbReference type="GO" id="GO:0043130">
    <property type="term" value="F:ubiquitin binding"/>
    <property type="evidence" value="ECO:0007669"/>
    <property type="project" value="InterPro"/>
</dbReference>
<dbReference type="EMBL" id="CP014242">
    <property type="protein sequence ID" value="AMD18665.1"/>
    <property type="molecule type" value="Genomic_DNA"/>
</dbReference>
<evidence type="ECO:0000313" key="3">
    <source>
        <dbReference type="Proteomes" id="UP000243052"/>
    </source>
</evidence>
<evidence type="ECO:0000259" key="1">
    <source>
        <dbReference type="Pfam" id="PF09452"/>
    </source>
</evidence>
<dbReference type="GO" id="GO:0032509">
    <property type="term" value="P:endosome transport via multivesicular body sorting pathway"/>
    <property type="evidence" value="ECO:0007669"/>
    <property type="project" value="InterPro"/>
</dbReference>
<keyword evidence="3" id="KW-1185">Reference proteome</keyword>
<dbReference type="RefSeq" id="XP_017985661.1">
    <property type="nucleotide sequence ID" value="XM_018130243.1"/>
</dbReference>
<proteinExistence type="predicted"/>
<protein>
    <submittedName>
        <fullName evidence="2">HBL237Cp</fullName>
    </submittedName>
</protein>
<name>A0A109UW76_9SACH</name>
<dbReference type="InterPro" id="IPR019014">
    <property type="entry name" value="Mvb12"/>
</dbReference>
<sequence>MTLRKVPLINSMSGEMPKGRPKLQLYPLHLPEQFKTPQHFPAWMNECDQLIDSIDRTKEQAKEWDQWYRETYLNKQPPGILDMELLLPKKR</sequence>
<dbReference type="STRING" id="45286.A0A109UW76"/>
<evidence type="ECO:0000313" key="2">
    <source>
        <dbReference type="EMBL" id="AMD18665.1"/>
    </source>
</evidence>
<gene>
    <name evidence="2" type="ORF">AW171_hschr2177</name>
</gene>
<dbReference type="GO" id="GO:0000813">
    <property type="term" value="C:ESCRT I complex"/>
    <property type="evidence" value="ECO:0007669"/>
    <property type="project" value="InterPro"/>
</dbReference>
<accession>A0A109UW76</accession>
<dbReference type="AlphaFoldDB" id="A0A109UW76"/>
<dbReference type="Proteomes" id="UP000243052">
    <property type="component" value="Chromosome ii"/>
</dbReference>
<dbReference type="OrthoDB" id="4065295at2759"/>
<dbReference type="Pfam" id="PF09452">
    <property type="entry name" value="Mvb12"/>
    <property type="match status" value="1"/>
</dbReference>
<organism evidence="2 3">
    <name type="scientific">Eremothecium sinecaudum</name>
    <dbReference type="NCBI Taxonomy" id="45286"/>
    <lineage>
        <taxon>Eukaryota</taxon>
        <taxon>Fungi</taxon>
        <taxon>Dikarya</taxon>
        <taxon>Ascomycota</taxon>
        <taxon>Saccharomycotina</taxon>
        <taxon>Saccharomycetes</taxon>
        <taxon>Saccharomycetales</taxon>
        <taxon>Saccharomycetaceae</taxon>
        <taxon>Eremothecium</taxon>
    </lineage>
</organism>
<feature type="domain" description="Multivesicular body sorting factor 12" evidence="1">
    <location>
        <begin position="3"/>
        <end position="91"/>
    </location>
</feature>
<reference evidence="2 3" key="1">
    <citation type="submission" date="2016-01" db="EMBL/GenBank/DDBJ databases">
        <title>Genome sequence of the yeast Holleya sinecauda.</title>
        <authorList>
            <person name="Dietrich F.S."/>
        </authorList>
    </citation>
    <scope>NUCLEOTIDE SEQUENCE [LARGE SCALE GENOMIC DNA]</scope>
    <source>
        <strain evidence="2 3">ATCC 58844</strain>
    </source>
</reference>